<dbReference type="AlphaFoldDB" id="A0AB34GXR0"/>
<dbReference type="InterPro" id="IPR002655">
    <property type="entry name" value="Acyl-CoA_oxidase_C"/>
</dbReference>
<evidence type="ECO:0000313" key="3">
    <source>
        <dbReference type="EMBL" id="KAJ8783430.1"/>
    </source>
</evidence>
<dbReference type="GO" id="GO:0006635">
    <property type="term" value="P:fatty acid beta-oxidation"/>
    <property type="evidence" value="ECO:0007669"/>
    <property type="project" value="InterPro"/>
</dbReference>
<gene>
    <name evidence="3" type="ORF">J1605_009135</name>
</gene>
<protein>
    <recommendedName>
        <fullName evidence="2">Acyl-CoA oxidase C-terminal domain-containing protein</fullName>
    </recommendedName>
</protein>
<reference evidence="3 4" key="1">
    <citation type="submission" date="2022-11" db="EMBL/GenBank/DDBJ databases">
        <title>Whole genome sequence of Eschrichtius robustus ER-17-0199.</title>
        <authorList>
            <person name="Bruniche-Olsen A."/>
            <person name="Black A.N."/>
            <person name="Fields C.J."/>
            <person name="Walden K."/>
            <person name="Dewoody J.A."/>
        </authorList>
    </citation>
    <scope>NUCLEOTIDE SEQUENCE [LARGE SCALE GENOMIC DNA]</scope>
    <source>
        <strain evidence="3">ER-17-0199</strain>
        <tissue evidence="3">Blubber</tissue>
    </source>
</reference>
<feature type="region of interest" description="Disordered" evidence="1">
    <location>
        <begin position="1"/>
        <end position="22"/>
    </location>
</feature>
<proteinExistence type="predicted"/>
<comment type="caution">
    <text evidence="3">The sequence shown here is derived from an EMBL/GenBank/DDBJ whole genome shotgun (WGS) entry which is preliminary data.</text>
</comment>
<dbReference type="GO" id="GO:0003997">
    <property type="term" value="F:acyl-CoA oxidase activity"/>
    <property type="evidence" value="ECO:0007669"/>
    <property type="project" value="InterPro"/>
</dbReference>
<dbReference type="InterPro" id="IPR036250">
    <property type="entry name" value="AcylCo_DH-like_C"/>
</dbReference>
<feature type="domain" description="Acyl-CoA oxidase C-terminal" evidence="2">
    <location>
        <begin position="113"/>
        <end position="171"/>
    </location>
</feature>
<dbReference type="EMBL" id="JAIQCJ010002084">
    <property type="protein sequence ID" value="KAJ8783430.1"/>
    <property type="molecule type" value="Genomic_DNA"/>
</dbReference>
<organism evidence="3 4">
    <name type="scientific">Eschrichtius robustus</name>
    <name type="common">California gray whale</name>
    <name type="synonym">Eschrichtius gibbosus</name>
    <dbReference type="NCBI Taxonomy" id="9764"/>
    <lineage>
        <taxon>Eukaryota</taxon>
        <taxon>Metazoa</taxon>
        <taxon>Chordata</taxon>
        <taxon>Craniata</taxon>
        <taxon>Vertebrata</taxon>
        <taxon>Euteleostomi</taxon>
        <taxon>Mammalia</taxon>
        <taxon>Eutheria</taxon>
        <taxon>Laurasiatheria</taxon>
        <taxon>Artiodactyla</taxon>
        <taxon>Whippomorpha</taxon>
        <taxon>Cetacea</taxon>
        <taxon>Mysticeti</taxon>
        <taxon>Eschrichtiidae</taxon>
        <taxon>Eschrichtius</taxon>
    </lineage>
</organism>
<keyword evidence="4" id="KW-1185">Reference proteome</keyword>
<evidence type="ECO:0000313" key="4">
    <source>
        <dbReference type="Proteomes" id="UP001159641"/>
    </source>
</evidence>
<name>A0AB34GXR0_ESCRO</name>
<dbReference type="Proteomes" id="UP001159641">
    <property type="component" value="Unassembled WGS sequence"/>
</dbReference>
<evidence type="ECO:0000256" key="1">
    <source>
        <dbReference type="SAM" id="MobiDB-lite"/>
    </source>
</evidence>
<accession>A0AB34GXR0</accession>
<feature type="compositionally biased region" description="Polar residues" evidence="1">
    <location>
        <begin position="1"/>
        <end position="13"/>
    </location>
</feature>
<dbReference type="Gene3D" id="1.20.140.10">
    <property type="entry name" value="Butyryl-CoA Dehydrogenase, subunit A, domain 3"/>
    <property type="match status" value="1"/>
</dbReference>
<dbReference type="SUPFAM" id="SSF47203">
    <property type="entry name" value="Acyl-CoA dehydrogenase C-terminal domain-like"/>
    <property type="match status" value="1"/>
</dbReference>
<sequence>MPQGANRPQSRTPESAEPPVWSGELMGSGSRSILCGSWNLGSAMSPFRHFLPAHGLAWPSPCIHVTTQAQHILPVHCVLHGYSFRFSGSRSGGLASGPESQPASPWRPVRGVYCCRPLALAFLELTVVRRFHEHVHQPHVPPSLRAVLGRLSALYALWSLNQHTALLYRGEPPAQELGALRFTQETLLSPCGAPSVPFTEHSSHVEPVGRHGTARRSVGGEAEELGLVPSPWWLQTPTCPQVQLCACSPCGYFSGEQAGKMVENAILALCAQKSQMASAPHHVLAALCPLELSAGVDVFWGGAVPYHHHWPPGAVGGRMAAGVTKDI</sequence>
<dbReference type="GO" id="GO:0005777">
    <property type="term" value="C:peroxisome"/>
    <property type="evidence" value="ECO:0007669"/>
    <property type="project" value="InterPro"/>
</dbReference>
<evidence type="ECO:0000259" key="2">
    <source>
        <dbReference type="Pfam" id="PF01756"/>
    </source>
</evidence>
<dbReference type="Pfam" id="PF01756">
    <property type="entry name" value="ACOX"/>
    <property type="match status" value="1"/>
</dbReference>